<dbReference type="PANTHER" id="PTHR20884">
    <property type="entry name" value="GDP-D-GLUCOSE PHOSPHORYLASE 1"/>
    <property type="match status" value="1"/>
</dbReference>
<comment type="function">
    <text evidence="2">Specific and highly efficient GDP-D-glucose phosphorylase regulating the levels of GDP-D-glucose in cells.</text>
</comment>
<keyword evidence="10" id="KW-0548">Nucleotidyltransferase</keyword>
<comment type="catalytic activity">
    <reaction evidence="1">
        <text>GDP-alpha-D-glucose + phosphate = alpha-D-glucose 1-phosphate + GDP + H(+)</text>
        <dbReference type="Rhea" id="RHEA:30387"/>
        <dbReference type="ChEBI" id="CHEBI:15378"/>
        <dbReference type="ChEBI" id="CHEBI:43474"/>
        <dbReference type="ChEBI" id="CHEBI:58189"/>
        <dbReference type="ChEBI" id="CHEBI:58601"/>
        <dbReference type="ChEBI" id="CHEBI:62230"/>
        <dbReference type="EC" id="2.7.7.78"/>
    </reaction>
</comment>
<organism evidence="15 16">
    <name type="scientific">Aplysia californica</name>
    <name type="common">California sea hare</name>
    <dbReference type="NCBI Taxonomy" id="6500"/>
    <lineage>
        <taxon>Eukaryota</taxon>
        <taxon>Metazoa</taxon>
        <taxon>Spiralia</taxon>
        <taxon>Lophotrochozoa</taxon>
        <taxon>Mollusca</taxon>
        <taxon>Gastropoda</taxon>
        <taxon>Heterobranchia</taxon>
        <taxon>Euthyneura</taxon>
        <taxon>Tectipleura</taxon>
        <taxon>Aplysiida</taxon>
        <taxon>Aplysioidea</taxon>
        <taxon>Aplysiidae</taxon>
        <taxon>Aplysia</taxon>
    </lineage>
</organism>
<evidence type="ECO:0000256" key="12">
    <source>
        <dbReference type="ARBA" id="ARBA00022801"/>
    </source>
</evidence>
<dbReference type="Pfam" id="PF26216">
    <property type="entry name" value="GDPGP1_C"/>
    <property type="match status" value="1"/>
</dbReference>
<evidence type="ECO:0000256" key="11">
    <source>
        <dbReference type="ARBA" id="ARBA00022741"/>
    </source>
</evidence>
<dbReference type="GeneID" id="101847057"/>
<keyword evidence="9" id="KW-0808">Transferase</keyword>
<feature type="domain" description="GDPGP1-like N-terminal" evidence="14">
    <location>
        <begin position="166"/>
        <end position="243"/>
    </location>
</feature>
<dbReference type="PANTHER" id="PTHR20884:SF8">
    <property type="entry name" value="GDP-D-GLUCOSE PHOSPHORYLASE 1"/>
    <property type="match status" value="1"/>
</dbReference>
<evidence type="ECO:0000256" key="9">
    <source>
        <dbReference type="ARBA" id="ARBA00022679"/>
    </source>
</evidence>
<keyword evidence="15" id="KW-1185">Reference proteome</keyword>
<name>A0ABM1VXK4_APLCA</name>
<evidence type="ECO:0000313" key="15">
    <source>
        <dbReference type="Proteomes" id="UP000694888"/>
    </source>
</evidence>
<evidence type="ECO:0000256" key="6">
    <source>
        <dbReference type="ARBA" id="ARBA00018857"/>
    </source>
</evidence>
<dbReference type="InterPro" id="IPR058866">
    <property type="entry name" value="GDPGP1_N"/>
</dbReference>
<comment type="subcellular location">
    <subcellularLocation>
        <location evidence="3">Cytoplasm</location>
    </subcellularLocation>
</comment>
<protein>
    <recommendedName>
        <fullName evidence="6">GDP-D-glucose phosphorylase 1</fullName>
        <ecNumber evidence="5">2.7.7.78</ecNumber>
    </recommendedName>
</protein>
<evidence type="ECO:0000256" key="7">
    <source>
        <dbReference type="ARBA" id="ARBA00022490"/>
    </source>
</evidence>
<dbReference type="InterPro" id="IPR026506">
    <property type="entry name" value="GDPGP"/>
</dbReference>
<dbReference type="EC" id="2.7.7.78" evidence="5"/>
<dbReference type="Proteomes" id="UP000694888">
    <property type="component" value="Unplaced"/>
</dbReference>
<dbReference type="InterPro" id="IPR036265">
    <property type="entry name" value="HIT-like_sf"/>
</dbReference>
<sequence length="408" mass="45151">MSIVQDSGSEVARYDYTEDDFVLHTAPWADGQPSQLSPFDKELHKRWDAAMAAGAFRYGIDHILTRIIPGSKGYVGQLNTLRATERRKPQEISSVSQPFNPKAFNFTWIKPGEVIFDLHNTTDGPLKNGDASAAGEAGHVSDGAVTNGHAQTTEAAQVSANGVEHSAEGKKSAVHRLVINVSPMEYGHCLLVPDVFGERPQVLTLTALKVAIETLLLCKHRGVRVGMNSLCAFASVNHLHFHFFYLDYELIADYCPVDHLAGDYYEFTSLPCPGFVMQLHGTTVEGLARSAHKISSYLHENDIAHNLFMCRGVAFGEKRDSTLTTIRLFIWPRKKFIAHLEGNKSSEEFNVACIELGGHLPIKEEAGYYNLTEEDVDKIIETACLSEEHYQEIKATVIKMGQEVSNAS</sequence>
<keyword evidence="7" id="KW-0963">Cytoplasm</keyword>
<gene>
    <name evidence="16" type="primary">LOC101847057</name>
</gene>
<dbReference type="RefSeq" id="XP_035827147.1">
    <property type="nucleotide sequence ID" value="XM_035971254.1"/>
</dbReference>
<dbReference type="Pfam" id="PF26217">
    <property type="entry name" value="GDPGP1_N"/>
    <property type="match status" value="2"/>
</dbReference>
<evidence type="ECO:0000313" key="16">
    <source>
        <dbReference type="RefSeq" id="XP_035827147.1"/>
    </source>
</evidence>
<keyword evidence="12" id="KW-0378">Hydrolase</keyword>
<keyword evidence="8" id="KW-0344">Guanine-nucleotide releasing factor</keyword>
<evidence type="ECO:0000256" key="5">
    <source>
        <dbReference type="ARBA" id="ARBA00012507"/>
    </source>
</evidence>
<dbReference type="InterPro" id="IPR058865">
    <property type="entry name" value="GDPGP1_C"/>
</dbReference>
<evidence type="ECO:0000256" key="10">
    <source>
        <dbReference type="ARBA" id="ARBA00022695"/>
    </source>
</evidence>
<keyword evidence="11" id="KW-0547">Nucleotide-binding</keyword>
<evidence type="ECO:0000256" key="1">
    <source>
        <dbReference type="ARBA" id="ARBA00000063"/>
    </source>
</evidence>
<evidence type="ECO:0000256" key="8">
    <source>
        <dbReference type="ARBA" id="ARBA00022658"/>
    </source>
</evidence>
<feature type="domain" description="GDPGP1-like C-terminal" evidence="13">
    <location>
        <begin position="266"/>
        <end position="400"/>
    </location>
</feature>
<evidence type="ECO:0000256" key="2">
    <source>
        <dbReference type="ARBA" id="ARBA00003049"/>
    </source>
</evidence>
<evidence type="ECO:0000256" key="4">
    <source>
        <dbReference type="ARBA" id="ARBA00006451"/>
    </source>
</evidence>
<proteinExistence type="inferred from homology"/>
<evidence type="ECO:0000259" key="14">
    <source>
        <dbReference type="Pfam" id="PF26217"/>
    </source>
</evidence>
<evidence type="ECO:0000256" key="3">
    <source>
        <dbReference type="ARBA" id="ARBA00004496"/>
    </source>
</evidence>
<evidence type="ECO:0000259" key="13">
    <source>
        <dbReference type="Pfam" id="PF26216"/>
    </source>
</evidence>
<reference evidence="16" key="1">
    <citation type="submission" date="2025-08" db="UniProtKB">
        <authorList>
            <consortium name="RefSeq"/>
        </authorList>
    </citation>
    <scope>IDENTIFICATION</scope>
</reference>
<accession>A0ABM1VXK4</accession>
<comment type="similarity">
    <text evidence="4">Belongs to the GDPGP1 family.</text>
</comment>
<feature type="domain" description="GDPGP1-like N-terminal" evidence="14">
    <location>
        <begin position="39"/>
        <end position="124"/>
    </location>
</feature>
<dbReference type="SUPFAM" id="SSF54197">
    <property type="entry name" value="HIT-like"/>
    <property type="match status" value="1"/>
</dbReference>